<evidence type="ECO:0000313" key="6">
    <source>
        <dbReference type="EMBL" id="MBF6057033.1"/>
    </source>
</evidence>
<dbReference type="SUPFAM" id="SSF51230">
    <property type="entry name" value="Single hybrid motif"/>
    <property type="match status" value="1"/>
</dbReference>
<dbReference type="RefSeq" id="WP_194947384.1">
    <property type="nucleotide sequence ID" value="NZ_JACBGI020000001.1"/>
</dbReference>
<dbReference type="Pfam" id="PF25881">
    <property type="entry name" value="HH_YBHG"/>
    <property type="match status" value="1"/>
</dbReference>
<name>A0ABS0BT64_9GAMM</name>
<dbReference type="InterPro" id="IPR030190">
    <property type="entry name" value="MacA_alpha-hairpin_sf"/>
</dbReference>
<dbReference type="Gene3D" id="1.10.287.470">
    <property type="entry name" value="Helix hairpin bin"/>
    <property type="match status" value="1"/>
</dbReference>
<proteinExistence type="predicted"/>
<feature type="coiled-coil region" evidence="3">
    <location>
        <begin position="109"/>
        <end position="136"/>
    </location>
</feature>
<feature type="signal peptide" evidence="4">
    <location>
        <begin position="1"/>
        <end position="26"/>
    </location>
</feature>
<dbReference type="InterPro" id="IPR011053">
    <property type="entry name" value="Single_hybrid_motif"/>
</dbReference>
<keyword evidence="4" id="KW-0732">Signal</keyword>
<dbReference type="Gene3D" id="2.40.30.170">
    <property type="match status" value="1"/>
</dbReference>
<accession>A0ABS0BT64</accession>
<evidence type="ECO:0000313" key="7">
    <source>
        <dbReference type="Proteomes" id="UP001193680"/>
    </source>
</evidence>
<evidence type="ECO:0000256" key="2">
    <source>
        <dbReference type="ARBA" id="ARBA00023054"/>
    </source>
</evidence>
<dbReference type="SUPFAM" id="SSF111369">
    <property type="entry name" value="HlyD-like secretion proteins"/>
    <property type="match status" value="2"/>
</dbReference>
<comment type="caution">
    <text evidence="6">The sequence shown here is derived from an EMBL/GenBank/DDBJ whole genome shotgun (WGS) entry which is preliminary data.</text>
</comment>
<dbReference type="PANTHER" id="PTHR32347:SF23">
    <property type="entry name" value="BLL5650 PROTEIN"/>
    <property type="match status" value="1"/>
</dbReference>
<reference evidence="6 7" key="1">
    <citation type="submission" date="2020-06" db="EMBL/GenBank/DDBJ databases">
        <authorList>
            <person name="Scott K."/>
        </authorList>
    </citation>
    <scope>NUCLEOTIDE SEQUENCE [LARGE SCALE GENOMIC DNA]</scope>
    <source>
        <strain evidence="6 7">HH1</strain>
    </source>
</reference>
<keyword evidence="2 3" id="KW-0175">Coiled coil</keyword>
<dbReference type="Gene3D" id="6.10.140.1990">
    <property type="match status" value="1"/>
</dbReference>
<evidence type="ECO:0000256" key="3">
    <source>
        <dbReference type="SAM" id="Coils"/>
    </source>
</evidence>
<dbReference type="InterPro" id="IPR050465">
    <property type="entry name" value="UPF0194_transport"/>
</dbReference>
<reference evidence="6 7" key="2">
    <citation type="submission" date="2020-11" db="EMBL/GenBank/DDBJ databases">
        <title>Sulfur oxidizing isolate from Hospital Hole Sinkhole.</title>
        <authorList>
            <person name="Scott K.M."/>
        </authorList>
    </citation>
    <scope>NUCLEOTIDE SEQUENCE [LARGE SCALE GENOMIC DNA]</scope>
    <source>
        <strain evidence="6 7">HH1</strain>
    </source>
</reference>
<dbReference type="Gene3D" id="2.40.50.100">
    <property type="match status" value="1"/>
</dbReference>
<comment type="subcellular location">
    <subcellularLocation>
        <location evidence="1">Cell envelope</location>
    </subcellularLocation>
</comment>
<dbReference type="EMBL" id="JACBGI020000001">
    <property type="protein sequence ID" value="MBF6057033.1"/>
    <property type="molecule type" value="Genomic_DNA"/>
</dbReference>
<keyword evidence="7" id="KW-1185">Reference proteome</keyword>
<evidence type="ECO:0000256" key="4">
    <source>
        <dbReference type="SAM" id="SignalP"/>
    </source>
</evidence>
<evidence type="ECO:0000256" key="1">
    <source>
        <dbReference type="ARBA" id="ARBA00004196"/>
    </source>
</evidence>
<protein>
    <submittedName>
        <fullName evidence="6">HlyD family efflux transporter periplasmic adaptor subunit</fullName>
    </submittedName>
</protein>
<gene>
    <name evidence="6" type="ORF">H8792_001635</name>
</gene>
<feature type="domain" description="YbhG-like alpha-helical hairpin" evidence="5">
    <location>
        <begin position="75"/>
        <end position="202"/>
    </location>
</feature>
<feature type="chain" id="PRO_5045715831" evidence="4">
    <location>
        <begin position="27"/>
        <end position="322"/>
    </location>
</feature>
<sequence length="322" mass="35498">MLTKLFKLLITALALLNLFSTSVAYAETDSSPNIYHGYVEADYSYIAAPASGWLKSVDVKEGDQVIAGQPLFFLDDDYQKAQVKAASEGVNQSEAQWKNLQSGARKEELDVLDAQLKEAKAQLKLAAAEKQRWSALVKKGTAAITQGDQAQESWEVAKAQVRLIESNIAVSKLAAREEEQKAAEAAVQQAKSQLSQAQWQLDQRSVYSQIQGRVEQRFHYPGEFVTAGSPVLSILPPKRLKVKFFVGEAELSDLHLGQQVEIKRDGQTQSLPAEIRFISDSASYTPPVIFSNAARQKLVFLVEARLKQGSLRPGQPVDVLIP</sequence>
<dbReference type="PANTHER" id="PTHR32347">
    <property type="entry name" value="EFFLUX SYSTEM COMPONENT YKNX-RELATED"/>
    <property type="match status" value="1"/>
</dbReference>
<feature type="coiled-coil region" evidence="3">
    <location>
        <begin position="173"/>
        <end position="200"/>
    </location>
</feature>
<organism evidence="6 7">
    <name type="scientific">Thiomicrorhabdus heinhorstiae</name>
    <dbReference type="NCBI Taxonomy" id="2748010"/>
    <lineage>
        <taxon>Bacteria</taxon>
        <taxon>Pseudomonadati</taxon>
        <taxon>Pseudomonadota</taxon>
        <taxon>Gammaproteobacteria</taxon>
        <taxon>Thiotrichales</taxon>
        <taxon>Piscirickettsiaceae</taxon>
        <taxon>Thiomicrorhabdus</taxon>
    </lineage>
</organism>
<dbReference type="Proteomes" id="UP001193680">
    <property type="component" value="Unassembled WGS sequence"/>
</dbReference>
<evidence type="ECO:0000259" key="5">
    <source>
        <dbReference type="Pfam" id="PF25881"/>
    </source>
</evidence>
<dbReference type="InterPro" id="IPR059052">
    <property type="entry name" value="HH_YbhG-like"/>
</dbReference>